<dbReference type="InterPro" id="IPR002110">
    <property type="entry name" value="Ankyrin_rpt"/>
</dbReference>
<evidence type="ECO:0000313" key="3">
    <source>
        <dbReference type="EnsemblProtists" id="EOD35397"/>
    </source>
</evidence>
<sequence>MRRVATINLAQDHSEYSNDNKDVRGGGICAPSDVKEMDETEFLNGCRLLHAVARNDTSAVRALLASGCSVNFRDYDRRTALHVAHAALARELVLSGARAHRLDRWGGTCLDDALRHRHALIAEWLRTEVGMKVTGPSDPVGKGDLAEVRTLVESDGIDVDRAAFDGRTALHLAASEGRAEVEGVAEGR</sequence>
<keyword evidence="4" id="KW-1185">Reference proteome</keyword>
<dbReference type="Gene3D" id="1.25.40.20">
    <property type="entry name" value="Ankyrin repeat-containing domain"/>
    <property type="match status" value="2"/>
</dbReference>
<dbReference type="AlphaFoldDB" id="A0A0D3KI12"/>
<dbReference type="GO" id="GO:0003723">
    <property type="term" value="F:RNA binding"/>
    <property type="evidence" value="ECO:0007669"/>
    <property type="project" value="TreeGrafter"/>
</dbReference>
<evidence type="ECO:0008006" key="5">
    <source>
        <dbReference type="Google" id="ProtNLM"/>
    </source>
</evidence>
<dbReference type="RefSeq" id="XP_005787826.1">
    <property type="nucleotide sequence ID" value="XM_005787769.1"/>
</dbReference>
<dbReference type="Pfam" id="PF13637">
    <property type="entry name" value="Ank_4"/>
    <property type="match status" value="1"/>
</dbReference>
<accession>A0A0D3KI12</accession>
<dbReference type="EnsemblProtists" id="EOD35397">
    <property type="protein sequence ID" value="EOD35397"/>
    <property type="gene ID" value="EMIHUDRAFT_201456"/>
</dbReference>
<evidence type="ECO:0000256" key="2">
    <source>
        <dbReference type="ARBA" id="ARBA00023043"/>
    </source>
</evidence>
<dbReference type="SUPFAM" id="SSF48403">
    <property type="entry name" value="Ankyrin repeat"/>
    <property type="match status" value="1"/>
</dbReference>
<dbReference type="GO" id="GO:0004540">
    <property type="term" value="F:RNA nuclease activity"/>
    <property type="evidence" value="ECO:0007669"/>
    <property type="project" value="TreeGrafter"/>
</dbReference>
<name>A0A0D3KI12_EMIH1</name>
<dbReference type="Pfam" id="PF12796">
    <property type="entry name" value="Ank_2"/>
    <property type="match status" value="1"/>
</dbReference>
<dbReference type="PANTHER" id="PTHR24141:SF1">
    <property type="entry name" value="2-5A-DEPENDENT RIBONUCLEASE"/>
    <property type="match status" value="1"/>
</dbReference>
<evidence type="ECO:0000256" key="1">
    <source>
        <dbReference type="ARBA" id="ARBA00022737"/>
    </source>
</evidence>
<evidence type="ECO:0000313" key="4">
    <source>
        <dbReference type="Proteomes" id="UP000013827"/>
    </source>
</evidence>
<proteinExistence type="predicted"/>
<reference evidence="4" key="1">
    <citation type="journal article" date="2013" name="Nature">
        <title>Pan genome of the phytoplankton Emiliania underpins its global distribution.</title>
        <authorList>
            <person name="Read B.A."/>
            <person name="Kegel J."/>
            <person name="Klute M.J."/>
            <person name="Kuo A."/>
            <person name="Lefebvre S.C."/>
            <person name="Maumus F."/>
            <person name="Mayer C."/>
            <person name="Miller J."/>
            <person name="Monier A."/>
            <person name="Salamov A."/>
            <person name="Young J."/>
            <person name="Aguilar M."/>
            <person name="Claverie J.M."/>
            <person name="Frickenhaus S."/>
            <person name="Gonzalez K."/>
            <person name="Herman E.K."/>
            <person name="Lin Y.C."/>
            <person name="Napier J."/>
            <person name="Ogata H."/>
            <person name="Sarno A.F."/>
            <person name="Shmutz J."/>
            <person name="Schroeder D."/>
            <person name="de Vargas C."/>
            <person name="Verret F."/>
            <person name="von Dassow P."/>
            <person name="Valentin K."/>
            <person name="Van de Peer Y."/>
            <person name="Wheeler G."/>
            <person name="Dacks J.B."/>
            <person name="Delwiche C.F."/>
            <person name="Dyhrman S.T."/>
            <person name="Glockner G."/>
            <person name="John U."/>
            <person name="Richards T."/>
            <person name="Worden A.Z."/>
            <person name="Zhang X."/>
            <person name="Grigoriev I.V."/>
            <person name="Allen A.E."/>
            <person name="Bidle K."/>
            <person name="Borodovsky M."/>
            <person name="Bowler C."/>
            <person name="Brownlee C."/>
            <person name="Cock J.M."/>
            <person name="Elias M."/>
            <person name="Gladyshev V.N."/>
            <person name="Groth M."/>
            <person name="Guda C."/>
            <person name="Hadaegh A."/>
            <person name="Iglesias-Rodriguez M.D."/>
            <person name="Jenkins J."/>
            <person name="Jones B.M."/>
            <person name="Lawson T."/>
            <person name="Leese F."/>
            <person name="Lindquist E."/>
            <person name="Lobanov A."/>
            <person name="Lomsadze A."/>
            <person name="Malik S.B."/>
            <person name="Marsh M.E."/>
            <person name="Mackinder L."/>
            <person name="Mock T."/>
            <person name="Mueller-Roeber B."/>
            <person name="Pagarete A."/>
            <person name="Parker M."/>
            <person name="Probert I."/>
            <person name="Quesneville H."/>
            <person name="Raines C."/>
            <person name="Rensing S.A."/>
            <person name="Riano-Pachon D.M."/>
            <person name="Richier S."/>
            <person name="Rokitta S."/>
            <person name="Shiraiwa Y."/>
            <person name="Soanes D.M."/>
            <person name="van der Giezen M."/>
            <person name="Wahlund T.M."/>
            <person name="Williams B."/>
            <person name="Wilson W."/>
            <person name="Wolfe G."/>
            <person name="Wurch L.L."/>
        </authorList>
    </citation>
    <scope>NUCLEOTIDE SEQUENCE</scope>
</reference>
<dbReference type="HOGENOM" id="CLU_1443517_0_0_1"/>
<dbReference type="GeneID" id="17280667"/>
<dbReference type="STRING" id="2903.R1DK47"/>
<dbReference type="GO" id="GO:0006396">
    <property type="term" value="P:RNA processing"/>
    <property type="evidence" value="ECO:0007669"/>
    <property type="project" value="TreeGrafter"/>
</dbReference>
<dbReference type="PaxDb" id="2903-EOD35397"/>
<dbReference type="KEGG" id="ehx:EMIHUDRAFT_201456"/>
<dbReference type="Proteomes" id="UP000013827">
    <property type="component" value="Unassembled WGS sequence"/>
</dbReference>
<dbReference type="PANTHER" id="PTHR24141">
    <property type="entry name" value="2-5A-DEPENDENT RIBONUCLEASE"/>
    <property type="match status" value="1"/>
</dbReference>
<organism evidence="3 4">
    <name type="scientific">Emiliania huxleyi (strain CCMP1516)</name>
    <dbReference type="NCBI Taxonomy" id="280463"/>
    <lineage>
        <taxon>Eukaryota</taxon>
        <taxon>Haptista</taxon>
        <taxon>Haptophyta</taxon>
        <taxon>Prymnesiophyceae</taxon>
        <taxon>Isochrysidales</taxon>
        <taxon>Noelaerhabdaceae</taxon>
        <taxon>Emiliania</taxon>
    </lineage>
</organism>
<protein>
    <recommendedName>
        <fullName evidence="5">Ankyrin repeat protein</fullName>
    </recommendedName>
</protein>
<reference evidence="3" key="2">
    <citation type="submission" date="2024-10" db="UniProtKB">
        <authorList>
            <consortium name="EnsemblProtists"/>
        </authorList>
    </citation>
    <scope>IDENTIFICATION</scope>
</reference>
<keyword evidence="2" id="KW-0040">ANK repeat</keyword>
<keyword evidence="1" id="KW-0677">Repeat</keyword>
<dbReference type="InterPro" id="IPR036770">
    <property type="entry name" value="Ankyrin_rpt-contain_sf"/>
</dbReference>